<dbReference type="EMBL" id="CM016558">
    <property type="protein sequence ID" value="TKW03122.1"/>
    <property type="molecule type" value="Genomic_DNA"/>
</dbReference>
<dbReference type="AlphaFoldDB" id="A0A4U6TMR0"/>
<evidence type="ECO:0000313" key="2">
    <source>
        <dbReference type="EMBL" id="TKW03122.1"/>
    </source>
</evidence>
<gene>
    <name evidence="2" type="ORF">SEVIR_7G002500v2</name>
</gene>
<protein>
    <submittedName>
        <fullName evidence="2">Uncharacterized protein</fullName>
    </submittedName>
</protein>
<sequence>MAPTLGGAAPLQNSRWSQLWVELEQSRWGVWPEECYQLQKRPISVWIAIVAPEFRPHLSSSLSPSSSSESLYIYIYIYIYHFLYTSMYNFLYTNAHMIMQSMPVNFLPYALGSYICRLKQ</sequence>
<accession>A0A4U6TMR0</accession>
<organism evidence="2 3">
    <name type="scientific">Setaria viridis</name>
    <name type="common">Green bristlegrass</name>
    <name type="synonym">Setaria italica subsp. viridis</name>
    <dbReference type="NCBI Taxonomy" id="4556"/>
    <lineage>
        <taxon>Eukaryota</taxon>
        <taxon>Viridiplantae</taxon>
        <taxon>Streptophyta</taxon>
        <taxon>Embryophyta</taxon>
        <taxon>Tracheophyta</taxon>
        <taxon>Spermatophyta</taxon>
        <taxon>Magnoliopsida</taxon>
        <taxon>Liliopsida</taxon>
        <taxon>Poales</taxon>
        <taxon>Poaceae</taxon>
        <taxon>PACMAD clade</taxon>
        <taxon>Panicoideae</taxon>
        <taxon>Panicodae</taxon>
        <taxon>Paniceae</taxon>
        <taxon>Cenchrinae</taxon>
        <taxon>Setaria</taxon>
    </lineage>
</organism>
<name>A0A4U6TMR0_SETVI</name>
<reference evidence="2" key="1">
    <citation type="submission" date="2019-03" db="EMBL/GenBank/DDBJ databases">
        <title>WGS assembly of Setaria viridis.</title>
        <authorList>
            <person name="Huang P."/>
            <person name="Jenkins J."/>
            <person name="Grimwood J."/>
            <person name="Barry K."/>
            <person name="Healey A."/>
            <person name="Mamidi S."/>
            <person name="Sreedasyam A."/>
            <person name="Shu S."/>
            <person name="Feldman M."/>
            <person name="Wu J."/>
            <person name="Yu Y."/>
            <person name="Chen C."/>
            <person name="Johnson J."/>
            <person name="Rokhsar D."/>
            <person name="Baxter I."/>
            <person name="Schmutz J."/>
            <person name="Brutnell T."/>
            <person name="Kellogg E."/>
        </authorList>
    </citation>
    <scope>NUCLEOTIDE SEQUENCE [LARGE SCALE GENOMIC DNA]</scope>
</reference>
<keyword evidence="1" id="KW-0812">Transmembrane</keyword>
<feature type="transmembrane region" description="Helical" evidence="1">
    <location>
        <begin position="71"/>
        <end position="92"/>
    </location>
</feature>
<keyword evidence="3" id="KW-1185">Reference proteome</keyword>
<evidence type="ECO:0000256" key="1">
    <source>
        <dbReference type="SAM" id="Phobius"/>
    </source>
</evidence>
<keyword evidence="1" id="KW-1133">Transmembrane helix</keyword>
<proteinExistence type="predicted"/>
<evidence type="ECO:0000313" key="3">
    <source>
        <dbReference type="Proteomes" id="UP000298652"/>
    </source>
</evidence>
<keyword evidence="1" id="KW-0472">Membrane</keyword>
<dbReference type="Gramene" id="TKW03122">
    <property type="protein sequence ID" value="TKW03122"/>
    <property type="gene ID" value="SEVIR_7G002500v2"/>
</dbReference>
<dbReference type="Proteomes" id="UP000298652">
    <property type="component" value="Chromosome 7"/>
</dbReference>